<dbReference type="Pfam" id="PF01073">
    <property type="entry name" value="3Beta_HSD"/>
    <property type="match status" value="1"/>
</dbReference>
<dbReference type="AlphaFoldDB" id="A0AAD8WXU6"/>
<sequence length="275" mass="30187">MDPSVEARWCAVTGGRGFMARHMVLALLRSGRWRVRIMDLHADAALTPDEDDGLLGAALRDGRAVYISANVCELAQLTKALEGVDTVFHTAAADPNSNNFPLHYKVNVEGTKNIIQACQTCSVKTLIYTSSSGVVFDGVHGLLNVDESTPYPEKFHEAYTQTKAEAEQLVMKANDINELRTCCIRPGTIFGPGDGMIPTLVSYGGMRIILGDGKNNDDFVYVENVVHGHVCAEKTLSTKEGAMQSGGKAYFITNMEPMKMWDFLDMILEDLGYKR</sequence>
<dbReference type="SUPFAM" id="SSF51735">
    <property type="entry name" value="NAD(P)-binding Rossmann-fold domains"/>
    <property type="match status" value="1"/>
</dbReference>
<reference evidence="3" key="1">
    <citation type="submission" date="2023-07" db="EMBL/GenBank/DDBJ databases">
        <title>A chromosome-level genome assembly of Lolium multiflorum.</title>
        <authorList>
            <person name="Chen Y."/>
            <person name="Copetti D."/>
            <person name="Kolliker R."/>
            <person name="Studer B."/>
        </authorList>
    </citation>
    <scope>NUCLEOTIDE SEQUENCE</scope>
    <source>
        <strain evidence="3">02402/16</strain>
        <tissue evidence="3">Leaf</tissue>
    </source>
</reference>
<feature type="domain" description="3-beta hydroxysteroid dehydrogenase/isomerase" evidence="2">
    <location>
        <begin position="11"/>
        <end position="274"/>
    </location>
</feature>
<dbReference type="PANTHER" id="PTHR10366:SF742">
    <property type="entry name" value="3-BETA HYDROXYSTEROID DEHYDROGENASE_ISOMERASE DOMAIN-CONTAINING PROTEIN"/>
    <property type="match status" value="1"/>
</dbReference>
<keyword evidence="4" id="KW-1185">Reference proteome</keyword>
<comment type="caution">
    <text evidence="3">The sequence shown here is derived from an EMBL/GenBank/DDBJ whole genome shotgun (WGS) entry which is preliminary data.</text>
</comment>
<dbReference type="FunFam" id="3.40.50.720:FF:000747">
    <property type="entry name" value="NAD(P) dependent steroid dehydrogenase-like"/>
    <property type="match status" value="1"/>
</dbReference>
<dbReference type="InterPro" id="IPR002225">
    <property type="entry name" value="3Beta_OHSteriod_DH/Estase"/>
</dbReference>
<dbReference type="Proteomes" id="UP001231189">
    <property type="component" value="Unassembled WGS sequence"/>
</dbReference>
<accession>A0AAD8WXU6</accession>
<dbReference type="EMBL" id="JAUUTY010000002">
    <property type="protein sequence ID" value="KAK1684364.1"/>
    <property type="molecule type" value="Genomic_DNA"/>
</dbReference>
<dbReference type="InterPro" id="IPR050425">
    <property type="entry name" value="NAD(P)_dehydrat-like"/>
</dbReference>
<evidence type="ECO:0000313" key="4">
    <source>
        <dbReference type="Proteomes" id="UP001231189"/>
    </source>
</evidence>
<name>A0AAD8WXU6_LOLMU</name>
<evidence type="ECO:0000256" key="1">
    <source>
        <dbReference type="ARBA" id="ARBA00023002"/>
    </source>
</evidence>
<evidence type="ECO:0000313" key="3">
    <source>
        <dbReference type="EMBL" id="KAK1684364.1"/>
    </source>
</evidence>
<organism evidence="3 4">
    <name type="scientific">Lolium multiflorum</name>
    <name type="common">Italian ryegrass</name>
    <name type="synonym">Lolium perenne subsp. multiflorum</name>
    <dbReference type="NCBI Taxonomy" id="4521"/>
    <lineage>
        <taxon>Eukaryota</taxon>
        <taxon>Viridiplantae</taxon>
        <taxon>Streptophyta</taxon>
        <taxon>Embryophyta</taxon>
        <taxon>Tracheophyta</taxon>
        <taxon>Spermatophyta</taxon>
        <taxon>Magnoliopsida</taxon>
        <taxon>Liliopsida</taxon>
        <taxon>Poales</taxon>
        <taxon>Poaceae</taxon>
        <taxon>BOP clade</taxon>
        <taxon>Pooideae</taxon>
        <taxon>Poodae</taxon>
        <taxon>Poeae</taxon>
        <taxon>Poeae Chloroplast Group 2 (Poeae type)</taxon>
        <taxon>Loliodinae</taxon>
        <taxon>Loliinae</taxon>
        <taxon>Lolium</taxon>
    </lineage>
</organism>
<dbReference type="Gene3D" id="3.40.50.720">
    <property type="entry name" value="NAD(P)-binding Rossmann-like Domain"/>
    <property type="match status" value="1"/>
</dbReference>
<proteinExistence type="predicted"/>
<dbReference type="GO" id="GO:0016616">
    <property type="term" value="F:oxidoreductase activity, acting on the CH-OH group of donors, NAD or NADP as acceptor"/>
    <property type="evidence" value="ECO:0007669"/>
    <property type="project" value="InterPro"/>
</dbReference>
<dbReference type="GO" id="GO:0006694">
    <property type="term" value="P:steroid biosynthetic process"/>
    <property type="evidence" value="ECO:0007669"/>
    <property type="project" value="InterPro"/>
</dbReference>
<dbReference type="InterPro" id="IPR036291">
    <property type="entry name" value="NAD(P)-bd_dom_sf"/>
</dbReference>
<keyword evidence="1" id="KW-0560">Oxidoreductase</keyword>
<gene>
    <name evidence="3" type="ORF">QYE76_045212</name>
</gene>
<dbReference type="PANTHER" id="PTHR10366">
    <property type="entry name" value="NAD DEPENDENT EPIMERASE/DEHYDRATASE"/>
    <property type="match status" value="1"/>
</dbReference>
<evidence type="ECO:0000259" key="2">
    <source>
        <dbReference type="Pfam" id="PF01073"/>
    </source>
</evidence>
<protein>
    <recommendedName>
        <fullName evidence="2">3-beta hydroxysteroid dehydrogenase/isomerase domain-containing protein</fullName>
    </recommendedName>
</protein>